<protein>
    <submittedName>
        <fullName evidence="2">Sas10/Utp3/C1D family</fullName>
    </submittedName>
</protein>
<dbReference type="GO" id="GO:0032040">
    <property type="term" value="C:small-subunit processome"/>
    <property type="evidence" value="ECO:0007669"/>
    <property type="project" value="TreeGrafter"/>
</dbReference>
<evidence type="ECO:0000313" key="3">
    <source>
        <dbReference type="Proteomes" id="UP001138500"/>
    </source>
</evidence>
<dbReference type="InterPro" id="IPR007146">
    <property type="entry name" value="Sas10/Utp3/C1D"/>
</dbReference>
<dbReference type="AlphaFoldDB" id="A0A9W7W4H7"/>
<feature type="compositionally biased region" description="Pro residues" evidence="1">
    <location>
        <begin position="166"/>
        <end position="175"/>
    </location>
</feature>
<accession>A0A9W7W4H7</accession>
<comment type="caution">
    <text evidence="2">The sequence shown here is derived from an EMBL/GenBank/DDBJ whole genome shotgun (WGS) entry which is preliminary data.</text>
</comment>
<dbReference type="Pfam" id="PF04000">
    <property type="entry name" value="Sas10_Utp3"/>
    <property type="match status" value="1"/>
</dbReference>
<dbReference type="EMBL" id="RIBY02001046">
    <property type="protein sequence ID" value="KAH9833899.1"/>
    <property type="molecule type" value="Genomic_DNA"/>
</dbReference>
<feature type="region of interest" description="Disordered" evidence="1">
    <location>
        <begin position="116"/>
        <end position="188"/>
    </location>
</feature>
<feature type="compositionally biased region" description="Acidic residues" evidence="1">
    <location>
        <begin position="137"/>
        <end position="156"/>
    </location>
</feature>
<evidence type="ECO:0000256" key="1">
    <source>
        <dbReference type="SAM" id="MobiDB-lite"/>
    </source>
</evidence>
<keyword evidence="3" id="KW-1185">Reference proteome</keyword>
<dbReference type="PANTHER" id="PTHR13237:SF9">
    <property type="entry name" value="NEUROGUIDIN"/>
    <property type="match status" value="1"/>
</dbReference>
<proteinExistence type="predicted"/>
<reference evidence="2 3" key="1">
    <citation type="journal article" date="2018" name="IMA Fungus">
        <title>IMA Genome-F 10: Nine draft genome sequences of Claviceps purpurea s.lat., including C. arundinis, C. humidiphila, and C. cf. spartinae, pseudomolecules for the pitch canker pathogen Fusarium circinatum, draft genome of Davidsoniella eucalypti, Grosmannia galeiformis, Quambalaria eucalypti, and Teratosphaeria destructans.</title>
        <authorList>
            <person name="Wingfield B.D."/>
            <person name="Liu M."/>
            <person name="Nguyen H.D."/>
            <person name="Lane F.A."/>
            <person name="Morgan S.W."/>
            <person name="De Vos L."/>
            <person name="Wilken P.M."/>
            <person name="Duong T.A."/>
            <person name="Aylward J."/>
            <person name="Coetzee M.P."/>
            <person name="Dadej K."/>
            <person name="De Beer Z.W."/>
            <person name="Findlay W."/>
            <person name="Havenga M."/>
            <person name="Kolarik M."/>
            <person name="Menzies J.G."/>
            <person name="Naidoo K."/>
            <person name="Pochopski O."/>
            <person name="Shoukouhi P."/>
            <person name="Santana Q.C."/>
            <person name="Seifert K.A."/>
            <person name="Soal N."/>
            <person name="Steenkamp E.T."/>
            <person name="Tatham C.T."/>
            <person name="van der Nest M.A."/>
            <person name="Wingfield M.J."/>
        </authorList>
    </citation>
    <scope>NUCLEOTIDE SEQUENCE [LARGE SCALE GENOMIC DNA]</scope>
    <source>
        <strain evidence="2">CMW44962</strain>
    </source>
</reference>
<reference evidence="2 3" key="2">
    <citation type="journal article" date="2021" name="Curr. Genet.">
        <title>Genetic response to nitrogen starvation in the aggressive Eucalyptus foliar pathogen Teratosphaeria destructans.</title>
        <authorList>
            <person name="Havenga M."/>
            <person name="Wingfield B.D."/>
            <person name="Wingfield M.J."/>
            <person name="Dreyer L.L."/>
            <person name="Roets F."/>
            <person name="Aylward J."/>
        </authorList>
    </citation>
    <scope>NUCLEOTIDE SEQUENCE [LARGE SCALE GENOMIC DNA]</scope>
    <source>
        <strain evidence="2">CMW44962</strain>
    </source>
</reference>
<sequence length="188" mass="19902">MAAETALPDVLSSLRSATDAAISGLPEASSLLPPDHGITLLDAKNDVFLAYLQALALRNLHVIRGIKDGSDAPGLDEALTKKLVEHRVYLERGVRPLEQKIKYQVDKVVKAADDEERATAHKAASNRVANGRVEEGAGQEDEEGSDEDDVDSDEEAAAMAHARTPLPSPALPQTPPTLTGAPRAGQTA</sequence>
<name>A0A9W7W4H7_9PEZI</name>
<dbReference type="OrthoDB" id="203440at2759"/>
<feature type="non-terminal residue" evidence="2">
    <location>
        <position position="188"/>
    </location>
</feature>
<dbReference type="GO" id="GO:0000462">
    <property type="term" value="P:maturation of SSU-rRNA from tricistronic rRNA transcript (SSU-rRNA, 5.8S rRNA, LSU-rRNA)"/>
    <property type="evidence" value="ECO:0007669"/>
    <property type="project" value="TreeGrafter"/>
</dbReference>
<evidence type="ECO:0000313" key="2">
    <source>
        <dbReference type="EMBL" id="KAH9833899.1"/>
    </source>
</evidence>
<gene>
    <name evidence="2" type="ORF">Tdes44962_MAKER08732</name>
</gene>
<dbReference type="Proteomes" id="UP001138500">
    <property type="component" value="Unassembled WGS sequence"/>
</dbReference>
<organism evidence="2 3">
    <name type="scientific">Teratosphaeria destructans</name>
    <dbReference type="NCBI Taxonomy" id="418781"/>
    <lineage>
        <taxon>Eukaryota</taxon>
        <taxon>Fungi</taxon>
        <taxon>Dikarya</taxon>
        <taxon>Ascomycota</taxon>
        <taxon>Pezizomycotina</taxon>
        <taxon>Dothideomycetes</taxon>
        <taxon>Dothideomycetidae</taxon>
        <taxon>Mycosphaerellales</taxon>
        <taxon>Teratosphaeriaceae</taxon>
        <taxon>Teratosphaeria</taxon>
    </lineage>
</organism>
<dbReference type="PANTHER" id="PTHR13237">
    <property type="entry name" value="SOMETHING ABOUT SILENCING PROTEIN 10-RELATED"/>
    <property type="match status" value="1"/>
</dbReference>